<name>A0A0H5BKS4_9EUKA</name>
<dbReference type="AlphaFoldDB" id="A0A0H5BKS4"/>
<reference evidence="1" key="1">
    <citation type="journal article" date="2015" name="Genome Biol. Evol.">
        <title>Nucleomorph Genome Sequences of Two Chlorarachniophytes, Amorphochlora amoebiformis and Lotharella vacuolata.</title>
        <authorList>
            <person name="Suzuki S."/>
            <person name="Shirato S."/>
            <person name="Hirakawa Y."/>
            <person name="Ishida K."/>
        </authorList>
    </citation>
    <scope>NUCLEOTIDE SEQUENCE</scope>
    <source>
        <strain evidence="1">CCMP2058</strain>
    </source>
</reference>
<dbReference type="EMBL" id="AB996603">
    <property type="protein sequence ID" value="BAS01880.1"/>
    <property type="molecule type" value="Genomic_DNA"/>
</dbReference>
<organism evidence="1">
    <name type="scientific">Amorphochlora amoebiformis</name>
    <dbReference type="NCBI Taxonomy" id="1561963"/>
    <lineage>
        <taxon>Eukaryota</taxon>
        <taxon>Sar</taxon>
        <taxon>Rhizaria</taxon>
        <taxon>Cercozoa</taxon>
        <taxon>Chlorarachniophyceae</taxon>
        <taxon>Amorphochlora</taxon>
    </lineage>
</organism>
<sequence>MKLGHRKALLVRGTLEKKEKLINLIHSNSDLSLGKKKYITGKILSEIWNFDLPIIFSLNLFTKNSSLKKYQSLSFLSAISSNINEVILVMQNTIFELMLNHLLKRLKLSIKISYIYKKILQYFNASVIIYIKPRLRFKKLWVKQNIITKNNNIIIMNVIHIAKGLVIYKSETYYVINSFIEKNNASHYRFYNNNVFTNYGNSKWDIPSSKNTIFKKYLPFQLILVKPIIKTKFISSAKIINRKILLKEFFINTGKVGKMISLIGILYYHKVNNFSCEIVEVQHINKYKHYSFNSIEYKLMKNVIMKEDNFFVTTMKKLLFQSKDVYMDWLNFLIILMMIFKGAKIKYKRVLLENNFKVIYVNNNSKIDYSIENLKNWTIFENKIFSVKYNSFFKDEFRRKKREGYKTQQPSYCINTKRLPLLVMHNEFTTLSTTIDNISKIFTHNSFKITVENVYNISMKYGSILSIFNLKQLNNNVEFSKSSLIALKTISDLLIFNKIKLRNLLNHCNFYEKINKSKYNNYFQNRFTLILDIIIELSNLIKNPSLQLDMRKMRIIESQLLLTTYIKQNIKGKIEKSYINLLRILFFLLRINLSCNLKESMISESLYLLKELHLRNMEHINNDNL</sequence>
<evidence type="ECO:0000313" key="1">
    <source>
        <dbReference type="EMBL" id="BAS01880.1"/>
    </source>
</evidence>
<proteinExistence type="predicted"/>
<accession>A0A0H5BKS4</accession>
<protein>
    <submittedName>
        <fullName evidence="1">Uncharacterized protein</fullName>
    </submittedName>
</protein>
<geneLocation type="nucleomorph" evidence="1"/>
<keyword evidence="1" id="KW-0542">Nucleomorph</keyword>